<evidence type="ECO:0008006" key="7">
    <source>
        <dbReference type="Google" id="ProtNLM"/>
    </source>
</evidence>
<evidence type="ECO:0000256" key="2">
    <source>
        <dbReference type="SAM" id="SignalP"/>
    </source>
</evidence>
<sequence length="521" mass="56245">MIRRLLGACVGVAVMMTAVACDSSNGTGKGPTDGDVQAPPDDAGTPDAGDGGTDPVPDAGGEDGGTDPIPGEGDGGTDPVPDGGVVPTTPEGPWPTDALTDYSSKYGIPKVASVGVDGAHNIWVLDGDRIGVLRADTQKLVWTSQPIGQASLGFGSEPHQLATGSTVICGGKAGEAYVGYITYDNVPGGQRIAGRGEADFDEARYFEFQKGDMDLVQLNGDGTDIVLREHLYRSVGTSRPSRNEAIGIRNSNDFHYDEDRSVLSCMRVMKGPYEGEVYIGTNHGVTRIRDLEYSSHRHPAWWLLTRTPHPTDPNQEVVKESQRAGFTYGLGYSQAGELLIANDWKIGILPPNQDLKWWDREKPEAGIPEGTELSIYRLNTFVDPVNPGAEDKRWEVAPQNRWRGFQQTKDGLYYVAGLGSGLWQFKAEPTRHDPTKSADTDYVRIDGAGTDRFTALAATDDGSLFVGTEGRGLWRLTPQKQLEKVPGVGGSKVQQLVYDPRVTPSALYVLVDGKVYVLRGH</sequence>
<reference evidence="4 5" key="1">
    <citation type="submission" date="2016-10" db="EMBL/GenBank/DDBJ databases">
        <authorList>
            <person name="Varghese N."/>
            <person name="Submissions S."/>
        </authorList>
    </citation>
    <scope>NUCLEOTIDE SEQUENCE [LARGE SCALE GENOMIC DNA]</scope>
    <source>
        <strain evidence="4 5">DSM 16525</strain>
    </source>
</reference>
<dbReference type="PROSITE" id="PS51257">
    <property type="entry name" value="PROKAR_LIPOPROTEIN"/>
    <property type="match status" value="1"/>
</dbReference>
<feature type="chain" id="PRO_5022663947" description="Lipoprotein" evidence="2">
    <location>
        <begin position="21"/>
        <end position="521"/>
    </location>
</feature>
<name>A0A511TB30_MYXFU</name>
<evidence type="ECO:0000313" key="6">
    <source>
        <dbReference type="Proteomes" id="UP000321514"/>
    </source>
</evidence>
<feature type="signal peptide" evidence="2">
    <location>
        <begin position="1"/>
        <end position="20"/>
    </location>
</feature>
<organism evidence="3 6">
    <name type="scientific">Myxococcus fulvus</name>
    <dbReference type="NCBI Taxonomy" id="33"/>
    <lineage>
        <taxon>Bacteria</taxon>
        <taxon>Pseudomonadati</taxon>
        <taxon>Myxococcota</taxon>
        <taxon>Myxococcia</taxon>
        <taxon>Myxococcales</taxon>
        <taxon>Cystobacterineae</taxon>
        <taxon>Myxococcaceae</taxon>
        <taxon>Myxococcus</taxon>
    </lineage>
</organism>
<comment type="caution">
    <text evidence="3">The sequence shown here is derived from an EMBL/GenBank/DDBJ whole genome shotgun (WGS) entry which is preliminary data.</text>
</comment>
<dbReference type="Proteomes" id="UP000321514">
    <property type="component" value="Unassembled WGS sequence"/>
</dbReference>
<gene>
    <name evidence="3" type="ORF">MFU01_57190</name>
    <name evidence="4" type="ORF">SAMN05443572_112268</name>
</gene>
<accession>A0A511TB30</accession>
<feature type="compositionally biased region" description="Low complexity" evidence="1">
    <location>
        <begin position="38"/>
        <end position="59"/>
    </location>
</feature>
<keyword evidence="2" id="KW-0732">Signal</keyword>
<evidence type="ECO:0000313" key="4">
    <source>
        <dbReference type="EMBL" id="SEU37882.1"/>
    </source>
</evidence>
<dbReference type="EMBL" id="BJXR01000040">
    <property type="protein sequence ID" value="GEN10682.1"/>
    <property type="molecule type" value="Genomic_DNA"/>
</dbReference>
<keyword evidence="5" id="KW-1185">Reference proteome</keyword>
<feature type="region of interest" description="Disordered" evidence="1">
    <location>
        <begin position="24"/>
        <end position="98"/>
    </location>
</feature>
<evidence type="ECO:0000256" key="1">
    <source>
        <dbReference type="SAM" id="MobiDB-lite"/>
    </source>
</evidence>
<reference evidence="3 6" key="2">
    <citation type="submission" date="2019-07" db="EMBL/GenBank/DDBJ databases">
        <title>Whole genome shotgun sequence of Myxococcus fulvus NBRC 100333.</title>
        <authorList>
            <person name="Hosoyama A."/>
            <person name="Uohara A."/>
            <person name="Ohji S."/>
            <person name="Ichikawa N."/>
        </authorList>
    </citation>
    <scope>NUCLEOTIDE SEQUENCE [LARGE SCALE GENOMIC DNA]</scope>
    <source>
        <strain evidence="3 6">NBRC 100333</strain>
    </source>
</reference>
<dbReference type="Proteomes" id="UP000183760">
    <property type="component" value="Unassembled WGS sequence"/>
</dbReference>
<dbReference type="RefSeq" id="WP_143097431.1">
    <property type="nucleotide sequence ID" value="NZ_BJXR01000040.1"/>
</dbReference>
<dbReference type="OrthoDB" id="5486802at2"/>
<proteinExistence type="predicted"/>
<evidence type="ECO:0000313" key="3">
    <source>
        <dbReference type="EMBL" id="GEN10682.1"/>
    </source>
</evidence>
<dbReference type="AlphaFoldDB" id="A0A511TB30"/>
<dbReference type="EMBL" id="FOIB01000012">
    <property type="protein sequence ID" value="SEU37882.1"/>
    <property type="molecule type" value="Genomic_DNA"/>
</dbReference>
<evidence type="ECO:0000313" key="5">
    <source>
        <dbReference type="Proteomes" id="UP000183760"/>
    </source>
</evidence>
<feature type="compositionally biased region" description="Low complexity" evidence="1">
    <location>
        <begin position="77"/>
        <end position="91"/>
    </location>
</feature>
<protein>
    <recommendedName>
        <fullName evidence="7">Lipoprotein</fullName>
    </recommendedName>
</protein>
<dbReference type="SUPFAM" id="SSF63829">
    <property type="entry name" value="Calcium-dependent phosphotriesterase"/>
    <property type="match status" value="1"/>
</dbReference>